<dbReference type="AlphaFoldDB" id="A0AAV2QI06"/>
<dbReference type="PROSITE" id="PS50262">
    <property type="entry name" value="G_PROTEIN_RECEP_F1_2"/>
    <property type="match status" value="1"/>
</dbReference>
<dbReference type="GO" id="GO:0016500">
    <property type="term" value="F:protein-hormone receptor activity"/>
    <property type="evidence" value="ECO:0007669"/>
    <property type="project" value="InterPro"/>
</dbReference>
<name>A0AAV2QI06_MEGNR</name>
<evidence type="ECO:0000259" key="14">
    <source>
        <dbReference type="PROSITE" id="PS50262"/>
    </source>
</evidence>
<protein>
    <recommendedName>
        <fullName evidence="14">G-protein coupled receptors family 1 profile domain-containing protein</fullName>
    </recommendedName>
</protein>
<dbReference type="PROSITE" id="PS00237">
    <property type="entry name" value="G_PROTEIN_RECEP_F1_1"/>
    <property type="match status" value="1"/>
</dbReference>
<dbReference type="SUPFAM" id="SSF81321">
    <property type="entry name" value="Family A G protein-coupled receptor-like"/>
    <property type="match status" value="1"/>
</dbReference>
<evidence type="ECO:0000313" key="15">
    <source>
        <dbReference type="EMBL" id="CAL4084410.1"/>
    </source>
</evidence>
<dbReference type="SUPFAM" id="SSF52058">
    <property type="entry name" value="L domain-like"/>
    <property type="match status" value="1"/>
</dbReference>
<keyword evidence="6" id="KW-0677">Repeat</keyword>
<evidence type="ECO:0000256" key="2">
    <source>
        <dbReference type="ARBA" id="ARBA00010663"/>
    </source>
</evidence>
<reference evidence="15 16" key="1">
    <citation type="submission" date="2024-05" db="EMBL/GenBank/DDBJ databases">
        <authorList>
            <person name="Wallberg A."/>
        </authorList>
    </citation>
    <scope>NUCLEOTIDE SEQUENCE [LARGE SCALE GENOMIC DNA]</scope>
</reference>
<feature type="transmembrane region" description="Helical" evidence="13">
    <location>
        <begin position="717"/>
        <end position="738"/>
    </location>
</feature>
<feature type="transmembrane region" description="Helical" evidence="13">
    <location>
        <begin position="640"/>
        <end position="660"/>
    </location>
</feature>
<keyword evidence="10" id="KW-0675">Receptor</keyword>
<accession>A0AAV2QI06</accession>
<dbReference type="FunFam" id="1.20.1070.10:FF:000181">
    <property type="entry name" value="Thyrotropin receptor"/>
    <property type="match status" value="1"/>
</dbReference>
<feature type="transmembrane region" description="Helical" evidence="13">
    <location>
        <begin position="801"/>
        <end position="827"/>
    </location>
</feature>
<dbReference type="PRINTS" id="PR00237">
    <property type="entry name" value="GPCRRHODOPSN"/>
</dbReference>
<evidence type="ECO:0000256" key="12">
    <source>
        <dbReference type="SAM" id="MobiDB-lite"/>
    </source>
</evidence>
<keyword evidence="16" id="KW-1185">Reference proteome</keyword>
<comment type="subcellular location">
    <subcellularLocation>
        <location evidence="1">Cell membrane</location>
        <topology evidence="1">Multi-pass membrane protein</topology>
    </subcellularLocation>
</comment>
<dbReference type="GO" id="GO:0005886">
    <property type="term" value="C:plasma membrane"/>
    <property type="evidence" value="ECO:0007669"/>
    <property type="project" value="UniProtKB-SubCell"/>
</dbReference>
<dbReference type="GO" id="GO:0009755">
    <property type="term" value="P:hormone-mediated signaling pathway"/>
    <property type="evidence" value="ECO:0007669"/>
    <property type="project" value="TreeGrafter"/>
</dbReference>
<feature type="domain" description="G-protein coupled receptors family 1 profile" evidence="14">
    <location>
        <begin position="652"/>
        <end position="899"/>
    </location>
</feature>
<dbReference type="PRINTS" id="PR00373">
    <property type="entry name" value="GLYCHORMONER"/>
</dbReference>
<dbReference type="PANTHER" id="PTHR24372:SF74">
    <property type="entry name" value="LP13728P"/>
    <property type="match status" value="1"/>
</dbReference>
<dbReference type="FunFam" id="3.80.10.10:FF:000426">
    <property type="entry name" value="Follicle-stimulating hormone receptor-like Protein"/>
    <property type="match status" value="1"/>
</dbReference>
<evidence type="ECO:0000256" key="9">
    <source>
        <dbReference type="ARBA" id="ARBA00023136"/>
    </source>
</evidence>
<dbReference type="InterPro" id="IPR001611">
    <property type="entry name" value="Leu-rich_rpt"/>
</dbReference>
<dbReference type="Gene3D" id="1.20.1070.10">
    <property type="entry name" value="Rhodopsin 7-helix transmembrane proteins"/>
    <property type="match status" value="1"/>
</dbReference>
<evidence type="ECO:0000256" key="10">
    <source>
        <dbReference type="ARBA" id="ARBA00023170"/>
    </source>
</evidence>
<dbReference type="InterPro" id="IPR000276">
    <property type="entry name" value="GPCR_Rhodpsn"/>
</dbReference>
<dbReference type="Pfam" id="PF00001">
    <property type="entry name" value="7tm_1"/>
    <property type="match status" value="1"/>
</dbReference>
<evidence type="ECO:0000256" key="5">
    <source>
        <dbReference type="ARBA" id="ARBA00022692"/>
    </source>
</evidence>
<feature type="region of interest" description="Disordered" evidence="12">
    <location>
        <begin position="1096"/>
        <end position="1139"/>
    </location>
</feature>
<organism evidence="15 16">
    <name type="scientific">Meganyctiphanes norvegica</name>
    <name type="common">Northern krill</name>
    <name type="synonym">Thysanopoda norvegica</name>
    <dbReference type="NCBI Taxonomy" id="48144"/>
    <lineage>
        <taxon>Eukaryota</taxon>
        <taxon>Metazoa</taxon>
        <taxon>Ecdysozoa</taxon>
        <taxon>Arthropoda</taxon>
        <taxon>Crustacea</taxon>
        <taxon>Multicrustacea</taxon>
        <taxon>Malacostraca</taxon>
        <taxon>Eumalacostraca</taxon>
        <taxon>Eucarida</taxon>
        <taxon>Euphausiacea</taxon>
        <taxon>Euphausiidae</taxon>
        <taxon>Meganyctiphanes</taxon>
    </lineage>
</organism>
<evidence type="ECO:0000256" key="6">
    <source>
        <dbReference type="ARBA" id="ARBA00022737"/>
    </source>
</evidence>
<dbReference type="Gene3D" id="3.80.10.10">
    <property type="entry name" value="Ribonuclease Inhibitor"/>
    <property type="match status" value="1"/>
</dbReference>
<evidence type="ECO:0000256" key="3">
    <source>
        <dbReference type="ARBA" id="ARBA00022475"/>
    </source>
</evidence>
<dbReference type="GO" id="GO:0007189">
    <property type="term" value="P:adenylate cyclase-activating G protein-coupled receptor signaling pathway"/>
    <property type="evidence" value="ECO:0007669"/>
    <property type="project" value="TreeGrafter"/>
</dbReference>
<feature type="transmembrane region" description="Helical" evidence="13">
    <location>
        <begin position="758"/>
        <end position="781"/>
    </location>
</feature>
<evidence type="ECO:0000256" key="7">
    <source>
        <dbReference type="ARBA" id="ARBA00022989"/>
    </source>
</evidence>
<evidence type="ECO:0000256" key="8">
    <source>
        <dbReference type="ARBA" id="ARBA00023040"/>
    </source>
</evidence>
<feature type="compositionally biased region" description="Low complexity" evidence="12">
    <location>
        <begin position="455"/>
        <end position="466"/>
    </location>
</feature>
<keyword evidence="5 13" id="KW-0812">Transmembrane</keyword>
<keyword evidence="9 13" id="KW-0472">Membrane</keyword>
<evidence type="ECO:0000256" key="4">
    <source>
        <dbReference type="ARBA" id="ARBA00022614"/>
    </source>
</evidence>
<feature type="compositionally biased region" description="Polar residues" evidence="12">
    <location>
        <begin position="1118"/>
        <end position="1133"/>
    </location>
</feature>
<evidence type="ECO:0000313" key="16">
    <source>
        <dbReference type="Proteomes" id="UP001497623"/>
    </source>
</evidence>
<dbReference type="InterPro" id="IPR017452">
    <property type="entry name" value="GPCR_Rhodpsn_7TM"/>
</dbReference>
<dbReference type="GO" id="GO:0008528">
    <property type="term" value="F:G protein-coupled peptide receptor activity"/>
    <property type="evidence" value="ECO:0007669"/>
    <property type="project" value="TreeGrafter"/>
</dbReference>
<keyword evidence="3" id="KW-1003">Cell membrane</keyword>
<dbReference type="InterPro" id="IPR032675">
    <property type="entry name" value="LRR_dom_sf"/>
</dbReference>
<dbReference type="InterPro" id="IPR002131">
    <property type="entry name" value="Gphrmn_rcpt_fam"/>
</dbReference>
<keyword evidence="11" id="KW-0807">Transducer</keyword>
<sequence>MGVLVDGHGIGVLCAVTALCIWHITVTSAHGHPPPELHYGVPSGPWVTINKSESSRPLLSPLYTLEDQDQNAQDMGVLPPGFAPRPDEETGCRCWHTHDGGGKTEIECTCQGENIQHLQHQNISRHVNRLTLMKVGLERLRHYDLANYTQTLQEIILQDVKQLKDIESGTFTNLPNLQTIYILHAPELRQLPTDLFHVYLPNLKILRVVKSGLLDVPDLSQLHTNHILHMVDLENNQIRVIKSSSISIRTEQLLLSYNALEYVDQWAFNGSQIGKLSMKGNRQLTTLHDLAFAGLKSLVSLDLSETSISHLPTRGLEGLEVLSLKGTYSLKVFPSVFTFKSIRMAELTYHYHCCAFKFPKIHDPKKYKEYMKFIKRMETRDCSEMITVPLVPTMTMWGQRRRRRSSYSHTQDVDTKISNLHKSQKQRTHSKLRIKRDVITKSVAKKEPSYTNFHNSASPPNSQNSSMKVSQNNGYKDYGALYSDLHGVPQSGFADGYIGPDHGINSDYGGMYGNGGYGNSIYGSLGPYAEYDDYSDIPPGSFGEMDQGFGGLDGGFGHLEGGFGTVEPNSDIGFKGGDNSFGSHEDESWSWNTPIPSRPNEVVNITCGTLSKNYRDVKCVPEPDAFNPCEDIMGNIGLRIAVWVVVFLAVLGNLCVMLVLMSTRFKMSVSKFLMCNLAIADLCMGLYLLMIAAMDLHTIGEYFNYAIDWQNGPGCKVAGFLTVFASELSILTLTVITLERWYAITYAIHLNKRLRLRAATRVMVLAWAYAITMALLPLMGVSGYSKTSICLPMETNDVTDIAYLLTLLITNGLAFILICVCYGKMYCSIAGNNLASNASDTTVAKRMALLVFTDFACWAPIAFFGLTAVLGYPLINVTHAKFLLVFFYPLNSCANPYLYAILTKQYRRDLFILLARYGFCTKRAVKYKGAYSSNNTLQNHNIVMGSANGFGSGAPCRRISTLTQVTCVTDSRNKHKASSIESLDISHLRSISAELAISGSDVVTKMVDRRISDVGRCLDPVVETHNSQGVTGSPHPIKNCQTRKSFTPEHEALLLKYSSGLKLDSNIPKVRHKSDPGLDDLTSKEAVCVSDIRPASTTGSVVTPVPKHSEEGLPLCTYTPTRSETDVTPTSQPLDIRPPFETYPTNITNTITSPMSPPLEGLPLLTYTHARFNTDTALSSQDQHPSEQRESVT</sequence>
<comment type="caution">
    <text evidence="15">The sequence shown here is derived from an EMBL/GenBank/DDBJ whole genome shotgun (WGS) entry which is preliminary data.</text>
</comment>
<proteinExistence type="inferred from homology"/>
<gene>
    <name evidence="15" type="ORF">MNOR_LOCUS12413</name>
</gene>
<dbReference type="EMBL" id="CAXKWB010006791">
    <property type="protein sequence ID" value="CAL4084410.1"/>
    <property type="molecule type" value="Genomic_DNA"/>
</dbReference>
<evidence type="ECO:0000256" key="1">
    <source>
        <dbReference type="ARBA" id="ARBA00004651"/>
    </source>
</evidence>
<feature type="transmembrane region" description="Helical" evidence="13">
    <location>
        <begin position="848"/>
        <end position="870"/>
    </location>
</feature>
<evidence type="ECO:0000256" key="11">
    <source>
        <dbReference type="ARBA" id="ARBA00023224"/>
    </source>
</evidence>
<dbReference type="PANTHER" id="PTHR24372">
    <property type="entry name" value="GLYCOPROTEIN HORMONE RECEPTOR"/>
    <property type="match status" value="1"/>
</dbReference>
<keyword evidence="7 13" id="KW-1133">Transmembrane helix</keyword>
<dbReference type="Proteomes" id="UP001497623">
    <property type="component" value="Unassembled WGS sequence"/>
</dbReference>
<keyword evidence="4" id="KW-0433">Leucine-rich repeat</keyword>
<dbReference type="CDD" id="cd15136">
    <property type="entry name" value="7tmA_Glyco_hormone_R"/>
    <property type="match status" value="1"/>
</dbReference>
<keyword evidence="8" id="KW-0297">G-protein coupled receptor</keyword>
<comment type="similarity">
    <text evidence="2">Belongs to the G-protein coupled receptor 1 family.</text>
</comment>
<dbReference type="Pfam" id="PF13855">
    <property type="entry name" value="LRR_8"/>
    <property type="match status" value="1"/>
</dbReference>
<evidence type="ECO:0000256" key="13">
    <source>
        <dbReference type="SAM" id="Phobius"/>
    </source>
</evidence>
<feature type="region of interest" description="Disordered" evidence="12">
    <location>
        <begin position="449"/>
        <end position="469"/>
    </location>
</feature>
<feature type="transmembrane region" description="Helical" evidence="13">
    <location>
        <begin position="672"/>
        <end position="697"/>
    </location>
</feature>